<dbReference type="PANTHER" id="PTHR30537:SF70">
    <property type="entry name" value="HTH-TYPE TRANSCRIPTIONAL ACTIVATOR AMPR"/>
    <property type="match status" value="1"/>
</dbReference>
<keyword evidence="3" id="KW-0238">DNA-binding</keyword>
<dbReference type="Proteomes" id="UP000219439">
    <property type="component" value="Unassembled WGS sequence"/>
</dbReference>
<evidence type="ECO:0000256" key="2">
    <source>
        <dbReference type="ARBA" id="ARBA00023015"/>
    </source>
</evidence>
<dbReference type="InterPro" id="IPR005119">
    <property type="entry name" value="LysR_subst-bd"/>
</dbReference>
<dbReference type="SUPFAM" id="SSF53850">
    <property type="entry name" value="Periplasmic binding protein-like II"/>
    <property type="match status" value="1"/>
</dbReference>
<dbReference type="Pfam" id="PF00126">
    <property type="entry name" value="HTH_1"/>
    <property type="match status" value="1"/>
</dbReference>
<name>A0A285PD54_9HYPH</name>
<gene>
    <name evidence="7" type="ORF">SAMN06265368_2223</name>
</gene>
<dbReference type="AlphaFoldDB" id="A0A285PD54"/>
<organism evidence="7 8">
    <name type="scientific">Cohaesibacter gelatinilyticus</name>
    <dbReference type="NCBI Taxonomy" id="372072"/>
    <lineage>
        <taxon>Bacteria</taxon>
        <taxon>Pseudomonadati</taxon>
        <taxon>Pseudomonadota</taxon>
        <taxon>Alphaproteobacteria</taxon>
        <taxon>Hyphomicrobiales</taxon>
        <taxon>Cohaesibacteraceae</taxon>
    </lineage>
</organism>
<evidence type="ECO:0000256" key="4">
    <source>
        <dbReference type="ARBA" id="ARBA00023159"/>
    </source>
</evidence>
<dbReference type="GO" id="GO:0003700">
    <property type="term" value="F:DNA-binding transcription factor activity"/>
    <property type="evidence" value="ECO:0007669"/>
    <property type="project" value="InterPro"/>
</dbReference>
<dbReference type="FunFam" id="1.10.10.10:FF:000038">
    <property type="entry name" value="Glycine cleavage system transcriptional activator"/>
    <property type="match status" value="1"/>
</dbReference>
<dbReference type="InterPro" id="IPR036388">
    <property type="entry name" value="WH-like_DNA-bd_sf"/>
</dbReference>
<evidence type="ECO:0000256" key="1">
    <source>
        <dbReference type="ARBA" id="ARBA00009437"/>
    </source>
</evidence>
<sequence>MDRPDIPLNALRTFETAARQGSFTSAAIELRVTQAAVSHQILRLEELLGVRLFHRSRTGLSLTSEAEALLPDLTASLDRIGGLLDRLQDGRYVEVLNIGVVTTFAAGWLLPLLSDFEEKHPSIKVKIFTNNNRVDIAREGLDAAIKFGSGHWPGLEATQLMTTPFAPLCAPDLALGLERPVDLMGQVLFRSYMAEEWSRWFKSCGLTAPENDGPVLDSSIAMANLAASGLGVALLPVRMFAAQVAADLLRRPFDQEVVLGSYWYTCLNSKEETTASRLFRTWMQDSISDQDRG</sequence>
<comment type="similarity">
    <text evidence="1">Belongs to the LysR transcriptional regulatory family.</text>
</comment>
<dbReference type="GO" id="GO:0043565">
    <property type="term" value="F:sequence-specific DNA binding"/>
    <property type="evidence" value="ECO:0007669"/>
    <property type="project" value="TreeGrafter"/>
</dbReference>
<evidence type="ECO:0000256" key="5">
    <source>
        <dbReference type="ARBA" id="ARBA00023163"/>
    </source>
</evidence>
<evidence type="ECO:0000256" key="3">
    <source>
        <dbReference type="ARBA" id="ARBA00023125"/>
    </source>
</evidence>
<feature type="domain" description="HTH lysR-type" evidence="6">
    <location>
        <begin position="6"/>
        <end position="63"/>
    </location>
</feature>
<evidence type="ECO:0000313" key="8">
    <source>
        <dbReference type="Proteomes" id="UP000219439"/>
    </source>
</evidence>
<dbReference type="GO" id="GO:0006351">
    <property type="term" value="P:DNA-templated transcription"/>
    <property type="evidence" value="ECO:0007669"/>
    <property type="project" value="TreeGrafter"/>
</dbReference>
<dbReference type="PANTHER" id="PTHR30537">
    <property type="entry name" value="HTH-TYPE TRANSCRIPTIONAL REGULATOR"/>
    <property type="match status" value="1"/>
</dbReference>
<evidence type="ECO:0000313" key="7">
    <source>
        <dbReference type="EMBL" id="SNZ19143.1"/>
    </source>
</evidence>
<dbReference type="InterPro" id="IPR058163">
    <property type="entry name" value="LysR-type_TF_proteobact-type"/>
</dbReference>
<keyword evidence="5" id="KW-0804">Transcription</keyword>
<dbReference type="EMBL" id="OBEL01000002">
    <property type="protein sequence ID" value="SNZ19143.1"/>
    <property type="molecule type" value="Genomic_DNA"/>
</dbReference>
<protein>
    <submittedName>
        <fullName evidence="7">Transcriptional regulator, LysR family</fullName>
    </submittedName>
</protein>
<evidence type="ECO:0000259" key="6">
    <source>
        <dbReference type="PROSITE" id="PS50931"/>
    </source>
</evidence>
<dbReference type="SUPFAM" id="SSF46785">
    <property type="entry name" value="Winged helix' DNA-binding domain"/>
    <property type="match status" value="1"/>
</dbReference>
<dbReference type="InterPro" id="IPR000847">
    <property type="entry name" value="LysR_HTH_N"/>
</dbReference>
<dbReference type="Gene3D" id="1.10.10.10">
    <property type="entry name" value="Winged helix-like DNA-binding domain superfamily/Winged helix DNA-binding domain"/>
    <property type="match status" value="1"/>
</dbReference>
<proteinExistence type="inferred from homology"/>
<dbReference type="PROSITE" id="PS50931">
    <property type="entry name" value="HTH_LYSR"/>
    <property type="match status" value="1"/>
</dbReference>
<dbReference type="RefSeq" id="WP_097153510.1">
    <property type="nucleotide sequence ID" value="NZ_OBEL01000002.1"/>
</dbReference>
<reference evidence="7 8" key="1">
    <citation type="submission" date="2017-09" db="EMBL/GenBank/DDBJ databases">
        <authorList>
            <person name="Ehlers B."/>
            <person name="Leendertz F.H."/>
        </authorList>
    </citation>
    <scope>NUCLEOTIDE SEQUENCE [LARGE SCALE GENOMIC DNA]</scope>
    <source>
        <strain evidence="7 8">DSM 18289</strain>
    </source>
</reference>
<dbReference type="PRINTS" id="PR00039">
    <property type="entry name" value="HTHLYSR"/>
</dbReference>
<accession>A0A285PD54</accession>
<dbReference type="OrthoDB" id="9793571at2"/>
<keyword evidence="4" id="KW-0010">Activator</keyword>
<dbReference type="Gene3D" id="3.40.190.10">
    <property type="entry name" value="Periplasmic binding protein-like II"/>
    <property type="match status" value="2"/>
</dbReference>
<keyword evidence="2" id="KW-0805">Transcription regulation</keyword>
<dbReference type="Pfam" id="PF03466">
    <property type="entry name" value="LysR_substrate"/>
    <property type="match status" value="1"/>
</dbReference>
<keyword evidence="8" id="KW-1185">Reference proteome</keyword>
<dbReference type="InterPro" id="IPR036390">
    <property type="entry name" value="WH_DNA-bd_sf"/>
</dbReference>